<gene>
    <name evidence="1" type="ORF">BD310DRAFT_160653</name>
</gene>
<evidence type="ECO:0000313" key="2">
    <source>
        <dbReference type="Proteomes" id="UP000292082"/>
    </source>
</evidence>
<reference evidence="1 2" key="1">
    <citation type="submission" date="2019-01" db="EMBL/GenBank/DDBJ databases">
        <title>Draft genome sequences of three monokaryotic isolates of the white-rot basidiomycete fungus Dichomitus squalens.</title>
        <authorList>
            <consortium name="DOE Joint Genome Institute"/>
            <person name="Lopez S.C."/>
            <person name="Andreopoulos B."/>
            <person name="Pangilinan J."/>
            <person name="Lipzen A."/>
            <person name="Riley R."/>
            <person name="Ahrendt S."/>
            <person name="Ng V."/>
            <person name="Barry K."/>
            <person name="Daum C."/>
            <person name="Grigoriev I.V."/>
            <person name="Hilden K.S."/>
            <person name="Makela M.R."/>
            <person name="de Vries R.P."/>
        </authorList>
    </citation>
    <scope>NUCLEOTIDE SEQUENCE [LARGE SCALE GENOMIC DNA]</scope>
    <source>
        <strain evidence="1 2">CBS 464.89</strain>
    </source>
</reference>
<keyword evidence="2" id="KW-1185">Reference proteome</keyword>
<proteinExistence type="predicted"/>
<sequence length="178" mass="20143">MYVQWTAHSKSLLERFLPNVPFPDVELCTSKFSLVAAGRGDVAELALSRLEHQLAMYQARGIRLSYKACQNGVLTVYERRVEDVDQAELRNFDSLLSWIKAARGVARCLESALSEYAPSSGAETNLVCHRGKYVLSRFATTIQGLDRKAVGCSMSAEEREAGRFVHSFSYVRWYPRRQ</sequence>
<dbReference type="AlphaFoldDB" id="A0A4Q9PHN4"/>
<dbReference type="EMBL" id="ML145216">
    <property type="protein sequence ID" value="TBU53377.1"/>
    <property type="molecule type" value="Genomic_DNA"/>
</dbReference>
<organism evidence="1 2">
    <name type="scientific">Dichomitus squalens</name>
    <dbReference type="NCBI Taxonomy" id="114155"/>
    <lineage>
        <taxon>Eukaryota</taxon>
        <taxon>Fungi</taxon>
        <taxon>Dikarya</taxon>
        <taxon>Basidiomycota</taxon>
        <taxon>Agaricomycotina</taxon>
        <taxon>Agaricomycetes</taxon>
        <taxon>Polyporales</taxon>
        <taxon>Polyporaceae</taxon>
        <taxon>Dichomitus</taxon>
    </lineage>
</organism>
<name>A0A4Q9PHN4_9APHY</name>
<evidence type="ECO:0000313" key="1">
    <source>
        <dbReference type="EMBL" id="TBU53377.1"/>
    </source>
</evidence>
<accession>A0A4Q9PHN4</accession>
<dbReference type="Proteomes" id="UP000292082">
    <property type="component" value="Unassembled WGS sequence"/>
</dbReference>
<protein>
    <submittedName>
        <fullName evidence="1">Uncharacterized protein</fullName>
    </submittedName>
</protein>